<evidence type="ECO:0000313" key="13">
    <source>
        <dbReference type="Proteomes" id="UP000859505"/>
    </source>
</evidence>
<dbReference type="AlphaFoldDB" id="A0A081UXD5"/>
<accession>A0A081UXD5</accession>
<dbReference type="eggNOG" id="COG0811">
    <property type="taxonomic scope" value="Bacteria"/>
</dbReference>
<dbReference type="Proteomes" id="UP000253075">
    <property type="component" value="Unassembled WGS sequence"/>
</dbReference>
<keyword evidence="2" id="KW-1003">Cell membrane</keyword>
<evidence type="ECO:0000256" key="2">
    <source>
        <dbReference type="ARBA" id="ARBA00022475"/>
    </source>
</evidence>
<dbReference type="KEGG" id="ahh:RY45_22065"/>
<evidence type="ECO:0000313" key="9">
    <source>
        <dbReference type="EMBL" id="HAT6344451.1"/>
    </source>
</evidence>
<sequence length="176" mass="19788">MMLDIWQQLQSFMGRGGPVLWVILALLVLMWILMIERLLYLNLGFAPLQRQLLGRWQARSERHSWHARAIRGRWLAEAELELNRHLIFIRTLVVLCPMLGLLGTVTGMIGVFDALAAANRFNPESMAGGISRATIPTMAGMVVALSGVLLLSRLESQAKRALAKTRDGLREEKVMQ</sequence>
<evidence type="ECO:0000313" key="12">
    <source>
        <dbReference type="Proteomes" id="UP000253075"/>
    </source>
</evidence>
<comment type="similarity">
    <text evidence="6">Belongs to the exbB/tolQ family.</text>
</comment>
<evidence type="ECO:0000256" key="1">
    <source>
        <dbReference type="ARBA" id="ARBA00004651"/>
    </source>
</evidence>
<evidence type="ECO:0000256" key="4">
    <source>
        <dbReference type="ARBA" id="ARBA00022989"/>
    </source>
</evidence>
<reference evidence="10" key="4">
    <citation type="submission" date="2018-02" db="EMBL/GenBank/DDBJ databases">
        <authorList>
            <person name="Williamson C."/>
        </authorList>
    </citation>
    <scope>NUCLEOTIDE SEQUENCE</scope>
    <source>
        <strain evidence="10">AFG_SD03_1510_Ahy_093</strain>
    </source>
</reference>
<dbReference type="RefSeq" id="WP_005307253.1">
    <property type="nucleotide sequence ID" value="NZ_AP022206.1"/>
</dbReference>
<reference evidence="11" key="6">
    <citation type="submission" date="2023-02" db="EMBL/GenBank/DDBJ databases">
        <title>The sequence of Aeromonas hydrophila K533.</title>
        <authorList>
            <person name="Luo X."/>
        </authorList>
    </citation>
    <scope>NUCLEOTIDE SEQUENCE</scope>
    <source>
        <strain evidence="11">K533</strain>
    </source>
</reference>
<comment type="subcellular location">
    <subcellularLocation>
        <location evidence="1">Cell membrane</location>
        <topology evidence="1">Multi-pass membrane protein</topology>
    </subcellularLocation>
    <subcellularLocation>
        <location evidence="6">Membrane</location>
        <topology evidence="6">Multi-pass membrane protein</topology>
    </subcellularLocation>
</comment>
<protein>
    <submittedName>
        <fullName evidence="9">MotA/TolQ/ExbB proton channel family protein</fullName>
    </submittedName>
</protein>
<dbReference type="Proteomes" id="UP001214666">
    <property type="component" value="Chromosome"/>
</dbReference>
<evidence type="ECO:0000313" key="11">
    <source>
        <dbReference type="EMBL" id="WEE26330.1"/>
    </source>
</evidence>
<feature type="transmembrane region" description="Helical" evidence="7">
    <location>
        <begin position="130"/>
        <end position="151"/>
    </location>
</feature>
<feature type="transmembrane region" description="Helical" evidence="7">
    <location>
        <begin position="92"/>
        <end position="118"/>
    </location>
</feature>
<dbReference type="PANTHER" id="PTHR30625:SF18">
    <property type="entry name" value="TONB2 ENERGY TRANSDUCTION SYSTEM INNER MEMBRANE COMPONENT EXBB"/>
    <property type="match status" value="1"/>
</dbReference>
<evidence type="ECO:0000256" key="3">
    <source>
        <dbReference type="ARBA" id="ARBA00022692"/>
    </source>
</evidence>
<dbReference type="EMBL" id="PUTQ01000054">
    <property type="protein sequence ID" value="RCF42343.1"/>
    <property type="molecule type" value="Genomic_DNA"/>
</dbReference>
<gene>
    <name evidence="10" type="ORF">C6C11_23130</name>
    <name evidence="9" type="ORF">JAJ28_002178</name>
    <name evidence="11" type="ORF">PY771_22430</name>
</gene>
<dbReference type="InterPro" id="IPR050790">
    <property type="entry name" value="ExbB/TolQ_transport"/>
</dbReference>
<dbReference type="InterPro" id="IPR002898">
    <property type="entry name" value="MotA_ExbB_proton_chnl"/>
</dbReference>
<proteinExistence type="inferred from homology"/>
<evidence type="ECO:0000313" key="10">
    <source>
        <dbReference type="EMBL" id="RCF42343.1"/>
    </source>
</evidence>
<evidence type="ECO:0000259" key="8">
    <source>
        <dbReference type="Pfam" id="PF01618"/>
    </source>
</evidence>
<reference evidence="10 12" key="2">
    <citation type="journal article" date="2018" name="PLoS ONE">
        <title>Phenotypic characterization and whole genome analysis of extended-spectrum beta-lactamase-producing bacteria isolated from dogs in Germany.</title>
        <authorList>
            <person name="Boehmer T."/>
            <person name="Vogler A.J."/>
            <person name="Thomas A."/>
            <person name="Sauer S."/>
            <person name="Hergenroether M."/>
            <person name="Straubinger R.K."/>
            <person name="Birdsell D."/>
            <person name="Keim P."/>
            <person name="Sahl J.W."/>
            <person name="Williamson C.H."/>
            <person name="Riehm J.M."/>
        </authorList>
    </citation>
    <scope>NUCLEOTIDE SEQUENCE [LARGE SCALE GENOMIC DNA]</scope>
    <source>
        <strain evidence="10 12">AFG_SD03_1510_Ahy_093</strain>
    </source>
</reference>
<dbReference type="GO" id="GO:0017038">
    <property type="term" value="P:protein import"/>
    <property type="evidence" value="ECO:0007669"/>
    <property type="project" value="TreeGrafter"/>
</dbReference>
<name>A0A081UXD5_AERHY</name>
<keyword evidence="6" id="KW-0813">Transport</keyword>
<dbReference type="PANTHER" id="PTHR30625">
    <property type="entry name" value="PROTEIN TOLQ"/>
    <property type="match status" value="1"/>
</dbReference>
<dbReference type="KEGG" id="aaj:BOQ57_00195"/>
<keyword evidence="6" id="KW-0653">Protein transport</keyword>
<dbReference type="Pfam" id="PF01618">
    <property type="entry name" value="MotA_ExbB"/>
    <property type="match status" value="1"/>
</dbReference>
<organism evidence="9 13">
    <name type="scientific">Aeromonas hydrophila</name>
    <dbReference type="NCBI Taxonomy" id="644"/>
    <lineage>
        <taxon>Bacteria</taxon>
        <taxon>Pseudomonadati</taxon>
        <taxon>Pseudomonadota</taxon>
        <taxon>Gammaproteobacteria</taxon>
        <taxon>Aeromonadales</taxon>
        <taxon>Aeromonadaceae</taxon>
        <taxon>Aeromonas</taxon>
    </lineage>
</organism>
<evidence type="ECO:0000256" key="6">
    <source>
        <dbReference type="RuleBase" id="RU004057"/>
    </source>
</evidence>
<dbReference type="Proteomes" id="UP000859505">
    <property type="component" value="Unassembled WGS sequence"/>
</dbReference>
<reference evidence="12" key="3">
    <citation type="submission" date="2018-02" db="EMBL/GenBank/DDBJ databases">
        <title>Phenotypic characterization and whole genome analysis of multidrug-resistant, extended-spectrum beta-lactamase-producing bacteria isolated from dogs in Germany.</title>
        <authorList>
            <person name="Williamson C."/>
        </authorList>
    </citation>
    <scope>NUCLEOTIDE SEQUENCE [LARGE SCALE GENOMIC DNA]</scope>
    <source>
        <strain evidence="12">AFG_SD03_1510_Ahy_093</strain>
    </source>
</reference>
<feature type="domain" description="MotA/TolQ/ExbB proton channel" evidence="8">
    <location>
        <begin position="60"/>
        <end position="164"/>
    </location>
</feature>
<dbReference type="EMBL" id="DACTUL010000015">
    <property type="protein sequence ID" value="HAT6344451.1"/>
    <property type="molecule type" value="Genomic_DNA"/>
</dbReference>
<reference evidence="9" key="1">
    <citation type="journal article" date="2018" name="Genome Biol.">
        <title>SKESA: strategic k-mer extension for scrupulous assemblies.</title>
        <authorList>
            <person name="Souvorov A."/>
            <person name="Agarwala R."/>
            <person name="Lipman D.J."/>
        </authorList>
    </citation>
    <scope>NUCLEOTIDE SEQUENCE</scope>
    <source>
        <strain evidence="9">OLC2673_Aeromonas</strain>
    </source>
</reference>
<keyword evidence="3 7" id="KW-0812">Transmembrane</keyword>
<keyword evidence="5 7" id="KW-0472">Membrane</keyword>
<dbReference type="GeneID" id="47843345"/>
<evidence type="ECO:0000256" key="7">
    <source>
        <dbReference type="SAM" id="Phobius"/>
    </source>
</evidence>
<evidence type="ECO:0000256" key="5">
    <source>
        <dbReference type="ARBA" id="ARBA00023136"/>
    </source>
</evidence>
<reference evidence="9" key="5">
    <citation type="submission" date="2020-01" db="EMBL/GenBank/DDBJ databases">
        <authorList>
            <consortium name="NCBI Pathogen Detection Project"/>
        </authorList>
    </citation>
    <scope>NUCLEOTIDE SEQUENCE</scope>
    <source>
        <strain evidence="9">OLC2673_Aeromonas</strain>
    </source>
</reference>
<dbReference type="GO" id="GO:0005886">
    <property type="term" value="C:plasma membrane"/>
    <property type="evidence" value="ECO:0007669"/>
    <property type="project" value="UniProtKB-SubCell"/>
</dbReference>
<keyword evidence="4 7" id="KW-1133">Transmembrane helix</keyword>
<feature type="transmembrane region" description="Helical" evidence="7">
    <location>
        <begin position="20"/>
        <end position="40"/>
    </location>
</feature>
<dbReference type="EMBL" id="CP118942">
    <property type="protein sequence ID" value="WEE26330.1"/>
    <property type="molecule type" value="Genomic_DNA"/>
</dbReference>